<feature type="transmembrane region" description="Helical" evidence="9">
    <location>
        <begin position="173"/>
        <end position="193"/>
    </location>
</feature>
<keyword evidence="4 9" id="KW-1133">Transmembrane helix</keyword>
<evidence type="ECO:0000313" key="12">
    <source>
        <dbReference type="EMBL" id="PFX32516.1"/>
    </source>
</evidence>
<dbReference type="AlphaFoldDB" id="A0A2B4ST52"/>
<feature type="chain" id="PRO_5013016049" evidence="10">
    <location>
        <begin position="26"/>
        <end position="489"/>
    </location>
</feature>
<dbReference type="PANTHER" id="PTHR11537:SF252">
    <property type="entry name" value="POTASSIUM VOLTAGE-GATED CHANNEL PROTEIN SHAW"/>
    <property type="match status" value="1"/>
</dbReference>
<dbReference type="GO" id="GO:0005251">
    <property type="term" value="F:delayed rectifier potassium channel activity"/>
    <property type="evidence" value="ECO:0007669"/>
    <property type="project" value="TreeGrafter"/>
</dbReference>
<feature type="transmembrane region" description="Helical" evidence="9">
    <location>
        <begin position="406"/>
        <end position="427"/>
    </location>
</feature>
<dbReference type="Gene3D" id="1.10.287.70">
    <property type="match status" value="1"/>
</dbReference>
<comment type="caution">
    <text evidence="12">The sequence shown here is derived from an EMBL/GenBank/DDBJ whole genome shotgun (WGS) entry which is preliminary data.</text>
</comment>
<reference evidence="13" key="1">
    <citation type="journal article" date="2017" name="bioRxiv">
        <title>Comparative analysis of the genomes of Stylophora pistillata and Acropora digitifera provides evidence for extensive differences between species of corals.</title>
        <authorList>
            <person name="Voolstra C.R."/>
            <person name="Li Y."/>
            <person name="Liew Y.J."/>
            <person name="Baumgarten S."/>
            <person name="Zoccola D."/>
            <person name="Flot J.-F."/>
            <person name="Tambutte S."/>
            <person name="Allemand D."/>
            <person name="Aranda M."/>
        </authorList>
    </citation>
    <scope>NUCLEOTIDE SEQUENCE [LARGE SCALE GENOMIC DNA]</scope>
</reference>
<evidence type="ECO:0000259" key="11">
    <source>
        <dbReference type="Pfam" id="PF07885"/>
    </source>
</evidence>
<dbReference type="PANTHER" id="PTHR11537">
    <property type="entry name" value="VOLTAGE-GATED POTASSIUM CHANNEL"/>
    <property type="match status" value="1"/>
</dbReference>
<dbReference type="GO" id="GO:0008076">
    <property type="term" value="C:voltage-gated potassium channel complex"/>
    <property type="evidence" value="ECO:0007669"/>
    <property type="project" value="InterPro"/>
</dbReference>
<evidence type="ECO:0000256" key="10">
    <source>
        <dbReference type="SAM" id="SignalP"/>
    </source>
</evidence>
<sequence>MRNWISVLKAVIATLFATSFPLTGAEDITTGTDDMDSRGKNSTIRLLRVAWLSKPPYLMLSENNSLDELPYGLLKDTLAPYIVVNCGRSHKPQSITYTFEDKGNNFRSESELVEILRRNEADVVAPIFEIPDDRQYKEFHFVKVDSYPGTDFITTDQETKALKVVLSAIFESWPLLVVAVNFTAITGIIMWALDKHCNSEEFSPSFIKGSGDGIWWSFISMTTVGYGDKVPKSMAARIFSIFWILIGIVVMTLFMANITSALTTVTLETEPASISNLKVAVLGNGTEYQHALHEGTHPEVYHKIDDMIQSVRTQEVNGMLLDHYTASHFQLKGKLESLVTVKKLEFRRDIGVLFSKESYKLVNCLKLIRANIWRSVKAVTETLQQTQPKSVKIVRLFNESNRVIKFSIYISFGILLTLMIMGVIWEIKRKKARSLKIKGKHELAEEGSFATKASTRLSINNNLEAARELLLQMQERFNNLEAEVNNFSA</sequence>
<keyword evidence="7" id="KW-0407">Ion channel</keyword>
<keyword evidence="6 9" id="KW-0472">Membrane</keyword>
<feature type="domain" description="Potassium channel" evidence="11">
    <location>
        <begin position="189"/>
        <end position="263"/>
    </location>
</feature>
<dbReference type="SUPFAM" id="SSF53850">
    <property type="entry name" value="Periplasmic binding protein-like II"/>
    <property type="match status" value="1"/>
</dbReference>
<protein>
    <submittedName>
        <fullName evidence="12">Potassium voltage-gated channel subfamily D member 3</fullName>
    </submittedName>
</protein>
<gene>
    <name evidence="12" type="primary">Kcnd3</name>
    <name evidence="12" type="ORF">AWC38_SpisGene2647</name>
</gene>
<evidence type="ECO:0000256" key="1">
    <source>
        <dbReference type="ARBA" id="ARBA00004141"/>
    </source>
</evidence>
<dbReference type="OrthoDB" id="5953876at2759"/>
<dbReference type="STRING" id="50429.A0A2B4ST52"/>
<dbReference type="SUPFAM" id="SSF81324">
    <property type="entry name" value="Voltage-gated potassium channels"/>
    <property type="match status" value="1"/>
</dbReference>
<feature type="coiled-coil region" evidence="8">
    <location>
        <begin position="456"/>
        <end position="483"/>
    </location>
</feature>
<dbReference type="GO" id="GO:0015276">
    <property type="term" value="F:ligand-gated monoatomic ion channel activity"/>
    <property type="evidence" value="ECO:0007669"/>
    <property type="project" value="InterPro"/>
</dbReference>
<evidence type="ECO:0000256" key="2">
    <source>
        <dbReference type="ARBA" id="ARBA00022448"/>
    </source>
</evidence>
<feature type="signal peptide" evidence="10">
    <location>
        <begin position="1"/>
        <end position="25"/>
    </location>
</feature>
<dbReference type="EMBL" id="LSMT01000022">
    <property type="protein sequence ID" value="PFX32516.1"/>
    <property type="molecule type" value="Genomic_DNA"/>
</dbReference>
<evidence type="ECO:0000256" key="5">
    <source>
        <dbReference type="ARBA" id="ARBA00023065"/>
    </source>
</evidence>
<organism evidence="12 13">
    <name type="scientific">Stylophora pistillata</name>
    <name type="common">Smooth cauliflower coral</name>
    <dbReference type="NCBI Taxonomy" id="50429"/>
    <lineage>
        <taxon>Eukaryota</taxon>
        <taxon>Metazoa</taxon>
        <taxon>Cnidaria</taxon>
        <taxon>Anthozoa</taxon>
        <taxon>Hexacorallia</taxon>
        <taxon>Scleractinia</taxon>
        <taxon>Astrocoeniina</taxon>
        <taxon>Pocilloporidae</taxon>
        <taxon>Stylophora</taxon>
    </lineage>
</organism>
<evidence type="ECO:0000256" key="3">
    <source>
        <dbReference type="ARBA" id="ARBA00022692"/>
    </source>
</evidence>
<evidence type="ECO:0000256" key="4">
    <source>
        <dbReference type="ARBA" id="ARBA00022989"/>
    </source>
</evidence>
<feature type="transmembrane region" description="Helical" evidence="9">
    <location>
        <begin position="238"/>
        <end position="258"/>
    </location>
</feature>
<dbReference type="Pfam" id="PF07885">
    <property type="entry name" value="Ion_trans_2"/>
    <property type="match status" value="1"/>
</dbReference>
<evidence type="ECO:0000256" key="9">
    <source>
        <dbReference type="SAM" id="Phobius"/>
    </source>
</evidence>
<evidence type="ECO:0000313" key="13">
    <source>
        <dbReference type="Proteomes" id="UP000225706"/>
    </source>
</evidence>
<comment type="subcellular location">
    <subcellularLocation>
        <location evidence="1">Membrane</location>
        <topology evidence="1">Multi-pass membrane protein</topology>
    </subcellularLocation>
</comment>
<dbReference type="InterPro" id="IPR028325">
    <property type="entry name" value="VG_K_chnl"/>
</dbReference>
<dbReference type="Proteomes" id="UP000225706">
    <property type="component" value="Unassembled WGS sequence"/>
</dbReference>
<evidence type="ECO:0000256" key="8">
    <source>
        <dbReference type="SAM" id="Coils"/>
    </source>
</evidence>
<proteinExistence type="predicted"/>
<accession>A0A2B4ST52</accession>
<keyword evidence="3 9" id="KW-0812">Transmembrane</keyword>
<keyword evidence="8" id="KW-0175">Coiled coil</keyword>
<keyword evidence="13" id="KW-1185">Reference proteome</keyword>
<keyword evidence="2" id="KW-0813">Transport</keyword>
<evidence type="ECO:0000256" key="7">
    <source>
        <dbReference type="ARBA" id="ARBA00023303"/>
    </source>
</evidence>
<dbReference type="InterPro" id="IPR013099">
    <property type="entry name" value="K_chnl_dom"/>
</dbReference>
<name>A0A2B4ST52_STYPI</name>
<evidence type="ECO:0000256" key="6">
    <source>
        <dbReference type="ARBA" id="ARBA00023136"/>
    </source>
</evidence>
<dbReference type="GO" id="GO:0001508">
    <property type="term" value="P:action potential"/>
    <property type="evidence" value="ECO:0007669"/>
    <property type="project" value="TreeGrafter"/>
</dbReference>
<keyword evidence="10" id="KW-0732">Signal</keyword>
<keyword evidence="5" id="KW-0406">Ion transport</keyword>